<feature type="transmembrane region" description="Helical" evidence="1">
    <location>
        <begin position="312"/>
        <end position="333"/>
    </location>
</feature>
<proteinExistence type="predicted"/>
<feature type="transmembrane region" description="Helical" evidence="1">
    <location>
        <begin position="106"/>
        <end position="130"/>
    </location>
</feature>
<feature type="transmembrane region" description="Helical" evidence="1">
    <location>
        <begin position="79"/>
        <end position="100"/>
    </location>
</feature>
<dbReference type="AlphaFoldDB" id="A0A0B4D802"/>
<feature type="transmembrane region" description="Helical" evidence="1">
    <location>
        <begin position="165"/>
        <end position="183"/>
    </location>
</feature>
<comment type="caution">
    <text evidence="2">The sequence shown here is derived from an EMBL/GenBank/DDBJ whole genome shotgun (WGS) entry which is preliminary data.</text>
</comment>
<keyword evidence="1" id="KW-0472">Membrane</keyword>
<dbReference type="EMBL" id="JWTB01000004">
    <property type="protein sequence ID" value="KIC69489.1"/>
    <property type="molecule type" value="Genomic_DNA"/>
</dbReference>
<evidence type="ECO:0000256" key="1">
    <source>
        <dbReference type="SAM" id="Phobius"/>
    </source>
</evidence>
<feature type="transmembrane region" description="Helical" evidence="1">
    <location>
        <begin position="345"/>
        <end position="362"/>
    </location>
</feature>
<feature type="transmembrane region" description="Helical" evidence="1">
    <location>
        <begin position="278"/>
        <end position="306"/>
    </location>
</feature>
<dbReference type="Proteomes" id="UP000031196">
    <property type="component" value="Unassembled WGS sequence"/>
</dbReference>
<evidence type="ECO:0008006" key="4">
    <source>
        <dbReference type="Google" id="ProtNLM"/>
    </source>
</evidence>
<sequence>MRTIIHLAGNVAPLLAGLLTAPLTARALGPEARGELAIIMLVSVFIGLVGAFGLGPLARQAVSEDIGQAAGWSRRGQRITLASASGAAAVGFCTATLLGLAVEETIAAIAFFGIAGMSASKSIDANILIVAGRTKQFGTANLAAACTICGGIILAYGLGLLTLQFVISINAASLVMQMLYISYHRRKFVRGLVATELRKDTRRILIAKVWRAWKSQLIEAALLRSDSALFIAQGTVALVGYYAVVALVPQVSYQVYQTLIQHSYAKWPALRLRRRTTLLWQLCMLLSLPIAALGAVGGTLLIPVVFGPAFEPAVSLLGPACAMVVCLAGLAPVLQHFAVSPTGDAWFPVAAFGLVVIAWFAGNNFGPAISVLLLAVGFLITGGGYVYLLSGNRMFRVSSSDLMRLFGR</sequence>
<feature type="transmembrane region" description="Helical" evidence="1">
    <location>
        <begin position="142"/>
        <end position="159"/>
    </location>
</feature>
<name>A0A0B4D802_PSEPS</name>
<evidence type="ECO:0000313" key="3">
    <source>
        <dbReference type="Proteomes" id="UP000031196"/>
    </source>
</evidence>
<protein>
    <recommendedName>
        <fullName evidence="4">Membrane protein involved in the export of O-antigen and teichoic acid</fullName>
    </recommendedName>
</protein>
<feature type="transmembrane region" description="Helical" evidence="1">
    <location>
        <begin position="37"/>
        <end position="58"/>
    </location>
</feature>
<keyword evidence="1" id="KW-0812">Transmembrane</keyword>
<reference evidence="2 3" key="1">
    <citation type="submission" date="2014-12" db="EMBL/GenBank/DDBJ databases">
        <title>Genome sequencing of Arthrobacter phenanthrenivorans SWC37.</title>
        <authorList>
            <person name="Tan P.W."/>
            <person name="Chan K.-G."/>
        </authorList>
    </citation>
    <scope>NUCLEOTIDE SEQUENCE [LARGE SCALE GENOMIC DNA]</scope>
    <source>
        <strain evidence="2 3">SWC37</strain>
    </source>
</reference>
<keyword evidence="1" id="KW-1133">Transmembrane helix</keyword>
<feature type="transmembrane region" description="Helical" evidence="1">
    <location>
        <begin position="368"/>
        <end position="389"/>
    </location>
</feature>
<organism evidence="2 3">
    <name type="scientific">Pseudarthrobacter phenanthrenivorans</name>
    <name type="common">Arthrobacter phenanthrenivorans</name>
    <dbReference type="NCBI Taxonomy" id="361575"/>
    <lineage>
        <taxon>Bacteria</taxon>
        <taxon>Bacillati</taxon>
        <taxon>Actinomycetota</taxon>
        <taxon>Actinomycetes</taxon>
        <taxon>Micrococcales</taxon>
        <taxon>Micrococcaceae</taxon>
        <taxon>Pseudarthrobacter</taxon>
    </lineage>
</organism>
<gene>
    <name evidence="2" type="ORF">RM50_01860</name>
</gene>
<accession>A0A0B4D802</accession>
<evidence type="ECO:0000313" key="2">
    <source>
        <dbReference type="EMBL" id="KIC69489.1"/>
    </source>
</evidence>